<protein>
    <submittedName>
        <fullName evidence="2">DUF302 domain-containing protein</fullName>
    </submittedName>
</protein>
<dbReference type="PANTHER" id="PTHR38342">
    <property type="entry name" value="SLR5037 PROTEIN"/>
    <property type="match status" value="1"/>
</dbReference>
<dbReference type="PROSITE" id="PS51257">
    <property type="entry name" value="PROKAR_LIPOPROTEIN"/>
    <property type="match status" value="1"/>
</dbReference>
<proteinExistence type="predicted"/>
<name>A0ABS0EJP9_9FLAO</name>
<dbReference type="CDD" id="cd14797">
    <property type="entry name" value="DUF302"/>
    <property type="match status" value="2"/>
</dbReference>
<evidence type="ECO:0000313" key="2">
    <source>
        <dbReference type="EMBL" id="MBF8150624.1"/>
    </source>
</evidence>
<dbReference type="EMBL" id="JADOET010000010">
    <property type="protein sequence ID" value="MBF8150624.1"/>
    <property type="molecule type" value="Genomic_DNA"/>
</dbReference>
<dbReference type="Proteomes" id="UP000611215">
    <property type="component" value="Unassembled WGS sequence"/>
</dbReference>
<keyword evidence="3" id="KW-1185">Reference proteome</keyword>
<dbReference type="Gene3D" id="3.30.310.70">
    <property type="entry name" value="TT1751-like domain"/>
    <property type="match status" value="2"/>
</dbReference>
<reference evidence="2 3" key="1">
    <citation type="submission" date="2020-11" db="EMBL/GenBank/DDBJ databases">
        <title>Winogradskyella marina sp. nov., isolated from marine sediment.</title>
        <authorList>
            <person name="Bo J."/>
            <person name="Wang S."/>
            <person name="Song X."/>
            <person name="Du Z."/>
        </authorList>
    </citation>
    <scope>NUCLEOTIDE SEQUENCE [LARGE SCALE GENOMIC DNA]</scope>
    <source>
        <strain evidence="2 3">F6397</strain>
    </source>
</reference>
<organism evidence="2 3">
    <name type="scientific">Winogradskyella marina</name>
    <dbReference type="NCBI Taxonomy" id="2785530"/>
    <lineage>
        <taxon>Bacteria</taxon>
        <taxon>Pseudomonadati</taxon>
        <taxon>Bacteroidota</taxon>
        <taxon>Flavobacteriia</taxon>
        <taxon>Flavobacteriales</taxon>
        <taxon>Flavobacteriaceae</taxon>
        <taxon>Winogradskyella</taxon>
    </lineage>
</organism>
<dbReference type="InterPro" id="IPR035923">
    <property type="entry name" value="TT1751-like_sf"/>
</dbReference>
<sequence>MKPKTLTSILFSALLLVSACKDNNDNERYLINNTPDTAGIGYVETSDAPADIYTTIISNLNSNDNIGIVAEVNHSENAQNVGLSLDFTKTVYFGNPALGTPVMQNNIEAGLDLPQRITVYRDEDGDTVVTYNSIDYIINRHNLGNLSTTTMIADALSNIVSTATTKEVILNAVNSQQTDGIMSVTSTTDFDSTYNSIISTLNGLENITIMAELDHQANAQSVNMDLMPAKLIIFGNPELGTPLMSASKTTALELPQKMLVYEGSNGEVKILYNDPFYIAERHDIDTNDETLTTISQALQNIAASGASAD</sequence>
<evidence type="ECO:0000259" key="1">
    <source>
        <dbReference type="Pfam" id="PF03625"/>
    </source>
</evidence>
<dbReference type="RefSeq" id="WP_195871885.1">
    <property type="nucleotide sequence ID" value="NZ_JADOET010000010.1"/>
</dbReference>
<accession>A0ABS0EJP9</accession>
<gene>
    <name evidence="2" type="ORF">ITJ86_11995</name>
</gene>
<dbReference type="Pfam" id="PF03625">
    <property type="entry name" value="DUF302"/>
    <property type="match status" value="2"/>
</dbReference>
<feature type="domain" description="DUF302" evidence="1">
    <location>
        <begin position="72"/>
        <end position="133"/>
    </location>
</feature>
<evidence type="ECO:0000313" key="3">
    <source>
        <dbReference type="Proteomes" id="UP000611215"/>
    </source>
</evidence>
<dbReference type="InterPro" id="IPR005180">
    <property type="entry name" value="DUF302"/>
</dbReference>
<feature type="domain" description="DUF302" evidence="1">
    <location>
        <begin position="213"/>
        <end position="275"/>
    </location>
</feature>
<comment type="caution">
    <text evidence="2">The sequence shown here is derived from an EMBL/GenBank/DDBJ whole genome shotgun (WGS) entry which is preliminary data.</text>
</comment>
<dbReference type="SUPFAM" id="SSF103247">
    <property type="entry name" value="TT1751-like"/>
    <property type="match status" value="2"/>
</dbReference>
<dbReference type="PANTHER" id="PTHR38342:SF2">
    <property type="entry name" value="INNER MEMBRANE OR EXPORTED"/>
    <property type="match status" value="1"/>
</dbReference>